<organism evidence="6 7">
    <name type="scientific">Cryomyces antarcticus</name>
    <dbReference type="NCBI Taxonomy" id="329879"/>
    <lineage>
        <taxon>Eukaryota</taxon>
        <taxon>Fungi</taxon>
        <taxon>Dikarya</taxon>
        <taxon>Ascomycota</taxon>
        <taxon>Pezizomycotina</taxon>
        <taxon>Dothideomycetes</taxon>
        <taxon>Dothideomycetes incertae sedis</taxon>
        <taxon>Cryomyces</taxon>
    </lineage>
</organism>
<evidence type="ECO:0000313" key="6">
    <source>
        <dbReference type="EMBL" id="KAK5188138.1"/>
    </source>
</evidence>
<gene>
    <name evidence="6" type="primary">SIN3_3</name>
    <name evidence="6" type="ORF">LTR16_008680</name>
</gene>
<dbReference type="SUPFAM" id="SSF47762">
    <property type="entry name" value="PAH2 domain"/>
    <property type="match status" value="1"/>
</dbReference>
<dbReference type="InterPro" id="IPR039774">
    <property type="entry name" value="Sin3-like"/>
</dbReference>
<accession>A0ABR0LK81</accession>
<evidence type="ECO:0000256" key="3">
    <source>
        <dbReference type="ARBA" id="ARBA00023242"/>
    </source>
</evidence>
<evidence type="ECO:0000313" key="7">
    <source>
        <dbReference type="Proteomes" id="UP001357485"/>
    </source>
</evidence>
<evidence type="ECO:0000256" key="5">
    <source>
        <dbReference type="SAM" id="MobiDB-lite"/>
    </source>
</evidence>
<dbReference type="InterPro" id="IPR003822">
    <property type="entry name" value="PAH"/>
</dbReference>
<name>A0ABR0LK81_9PEZI</name>
<dbReference type="PANTHER" id="PTHR12346">
    <property type="entry name" value="SIN3B-RELATED"/>
    <property type="match status" value="1"/>
</dbReference>
<keyword evidence="2" id="KW-0678">Repressor</keyword>
<evidence type="ECO:0000256" key="4">
    <source>
        <dbReference type="PROSITE-ProRule" id="PRU00810"/>
    </source>
</evidence>
<comment type="caution">
    <text evidence="6">The sequence shown here is derived from an EMBL/GenBank/DDBJ whole genome shotgun (WGS) entry which is preliminary data.</text>
</comment>
<dbReference type="PROSITE" id="PS51477">
    <property type="entry name" value="PAH"/>
    <property type="match status" value="1"/>
</dbReference>
<dbReference type="Pfam" id="PF02671">
    <property type="entry name" value="PAH"/>
    <property type="match status" value="1"/>
</dbReference>
<evidence type="ECO:0000256" key="1">
    <source>
        <dbReference type="ARBA" id="ARBA00004123"/>
    </source>
</evidence>
<feature type="region of interest" description="Disordered" evidence="5">
    <location>
        <begin position="38"/>
        <end position="70"/>
    </location>
</feature>
<dbReference type="Gene3D" id="1.20.1160.11">
    <property type="entry name" value="Paired amphipathic helix"/>
    <property type="match status" value="1"/>
</dbReference>
<dbReference type="Proteomes" id="UP001357485">
    <property type="component" value="Unassembled WGS sequence"/>
</dbReference>
<proteinExistence type="predicted"/>
<reference evidence="6 7" key="1">
    <citation type="submission" date="2023-08" db="EMBL/GenBank/DDBJ databases">
        <title>Black Yeasts Isolated from many extreme environments.</title>
        <authorList>
            <person name="Coleine C."/>
            <person name="Stajich J.E."/>
            <person name="Selbmann L."/>
        </authorList>
    </citation>
    <scope>NUCLEOTIDE SEQUENCE [LARGE SCALE GENOMIC DNA]</scope>
    <source>
        <strain evidence="6 7">CCFEE 536</strain>
    </source>
</reference>
<sequence length="172" mass="19833">MESSDILYNTGAFDATTLWIQRESSYANEVFFQRSKQSHVGKQPVQPDVPLVSPTLTPARPEPLQPTSKNEIPEELSWFDRVRKHIGNKNMMNEFLKLCNLYSQDLIDVALLYQRAQSYIGGNPELMTWFKNFLGYDGRDRIIENRPRPVNSRVALSNCRGLGPSYRLLPQR</sequence>
<feature type="non-terminal residue" evidence="6">
    <location>
        <position position="172"/>
    </location>
</feature>
<dbReference type="InterPro" id="IPR036600">
    <property type="entry name" value="PAH_sf"/>
</dbReference>
<dbReference type="EMBL" id="JAVRRA010018524">
    <property type="protein sequence ID" value="KAK5188138.1"/>
    <property type="molecule type" value="Genomic_DNA"/>
</dbReference>
<evidence type="ECO:0000256" key="2">
    <source>
        <dbReference type="ARBA" id="ARBA00022491"/>
    </source>
</evidence>
<keyword evidence="3 4" id="KW-0539">Nucleus</keyword>
<comment type="subcellular location">
    <subcellularLocation>
        <location evidence="1 4">Nucleus</location>
    </subcellularLocation>
</comment>
<protein>
    <submittedName>
        <fullName evidence="6">Transcriptional regulatory protein sin3</fullName>
    </submittedName>
</protein>
<dbReference type="PANTHER" id="PTHR12346:SF0">
    <property type="entry name" value="SIN3A, ISOFORM G"/>
    <property type="match status" value="1"/>
</dbReference>
<keyword evidence="7" id="KW-1185">Reference proteome</keyword>